<evidence type="ECO:0000256" key="2">
    <source>
        <dbReference type="PROSITE-ProRule" id="PRU01091"/>
    </source>
</evidence>
<dbReference type="GO" id="GO:0006355">
    <property type="term" value="P:regulation of DNA-templated transcription"/>
    <property type="evidence" value="ECO:0007669"/>
    <property type="project" value="InterPro"/>
</dbReference>
<dbReference type="InterPro" id="IPR011990">
    <property type="entry name" value="TPR-like_helical_dom_sf"/>
</dbReference>
<dbReference type="Gene3D" id="1.25.40.10">
    <property type="entry name" value="Tetratricopeptide repeat domain"/>
    <property type="match status" value="1"/>
</dbReference>
<gene>
    <name evidence="5" type="ORF">PS2015_1332</name>
</gene>
<dbReference type="CDD" id="cd00383">
    <property type="entry name" value="trans_reg_C"/>
    <property type="match status" value="1"/>
</dbReference>
<dbReference type="Proteomes" id="UP000065641">
    <property type="component" value="Chromosome"/>
</dbReference>
<keyword evidence="1 2" id="KW-0238">DNA-binding</keyword>
<dbReference type="SUPFAM" id="SSF48452">
    <property type="entry name" value="TPR-like"/>
    <property type="match status" value="1"/>
</dbReference>
<feature type="region of interest" description="Disordered" evidence="3">
    <location>
        <begin position="126"/>
        <end position="160"/>
    </location>
</feature>
<evidence type="ECO:0000313" key="5">
    <source>
        <dbReference type="EMBL" id="ALO45989.1"/>
    </source>
</evidence>
<name>A0A0S2KCT3_9GAMM</name>
<dbReference type="AlphaFoldDB" id="A0A0S2KCT3"/>
<protein>
    <recommendedName>
        <fullName evidence="4">OmpR/PhoB-type domain-containing protein</fullName>
    </recommendedName>
</protein>
<dbReference type="KEGG" id="pspi:PS2015_1332"/>
<sequence>MAIKTSYETQQYQSIQIGDWLVSPSTCTVSKIDPTNSESEPVKITPRSMDVLRMLIDHVGQVVSPSDMLEIIWRSPIAGDHAVHKAIAELRSALNDRAGQPRYIKTIPKRGYTLIATVNFPAQQQSAAAEMAKEPTSGQPESNLVRDRSEQQSSSDRSNWLSNQPVWTRMAAALVLIIAVLTVPGMLRSPDSTPEADGVIRLTVLPFASRDFSDANQILAEGIREALIHGLAKLTHLQIISPPRSPELMNAALQTNGTTHYIQSADHILQGSVMSSEGRLRVIVQLVRADNGLREYSDQFDLPMDDIFAVQDEIVENVVSALRIYLNEAERSQMRDWGTTNPLAYERFLRGEFYNNQFNPADWQLAIEHHQAAVELDPDFLNAYHGMATAANNLAVYSGTERINELLQLVLDVHREVSRIDPDSPVLDSIHAIKLRMRGSSYVQQEMQLREQILSENPPRFAMAHYALLLIGARMYEEANQFLNLASEVGPYEISPDEVWSYRNNVLTPSESVIARKNQLQQRPYHVAYLGSVAVNLALLGDFRQAQIYLNQQREVDQEGILTHYTESVMAFLSGDIRADDGSYLDLMKKHPDFSYNNGVLAFMAGDLETGIAYWQNLQPVQLRRLFNVTHAAEKLFPEQVLHAPEYQELLESLGAGISWQRRLMEGVMAMETVTGVPLSRKSRDIYEKQQFMTRNNLWSEHQWAEYERYRALRQSQSSALNAVRIH</sequence>
<proteinExistence type="predicted"/>
<dbReference type="Pfam" id="PF00486">
    <property type="entry name" value="Trans_reg_C"/>
    <property type="match status" value="1"/>
</dbReference>
<dbReference type="GO" id="GO:0000160">
    <property type="term" value="P:phosphorelay signal transduction system"/>
    <property type="evidence" value="ECO:0007669"/>
    <property type="project" value="InterPro"/>
</dbReference>
<dbReference type="Gene3D" id="1.10.10.10">
    <property type="entry name" value="Winged helix-like DNA-binding domain superfamily/Winged helix DNA-binding domain"/>
    <property type="match status" value="1"/>
</dbReference>
<evidence type="ECO:0000259" key="4">
    <source>
        <dbReference type="PROSITE" id="PS51755"/>
    </source>
</evidence>
<feature type="domain" description="OmpR/PhoB-type" evidence="4">
    <location>
        <begin position="12"/>
        <end position="116"/>
    </location>
</feature>
<evidence type="ECO:0000256" key="1">
    <source>
        <dbReference type="ARBA" id="ARBA00023125"/>
    </source>
</evidence>
<organism evidence="5 6">
    <name type="scientific">Pseudohongiella spirulinae</name>
    <dbReference type="NCBI Taxonomy" id="1249552"/>
    <lineage>
        <taxon>Bacteria</taxon>
        <taxon>Pseudomonadati</taxon>
        <taxon>Pseudomonadota</taxon>
        <taxon>Gammaproteobacteria</taxon>
        <taxon>Pseudomonadales</taxon>
        <taxon>Pseudohongiellaceae</taxon>
        <taxon>Pseudohongiella</taxon>
    </lineage>
</organism>
<evidence type="ECO:0000256" key="3">
    <source>
        <dbReference type="SAM" id="MobiDB-lite"/>
    </source>
</evidence>
<dbReference type="SUPFAM" id="SSF46894">
    <property type="entry name" value="C-terminal effector domain of the bipartite response regulators"/>
    <property type="match status" value="1"/>
</dbReference>
<dbReference type="InterPro" id="IPR001867">
    <property type="entry name" value="OmpR/PhoB-type_DNA-bd"/>
</dbReference>
<dbReference type="EMBL" id="CP013189">
    <property type="protein sequence ID" value="ALO45989.1"/>
    <property type="molecule type" value="Genomic_DNA"/>
</dbReference>
<dbReference type="InterPro" id="IPR036388">
    <property type="entry name" value="WH-like_DNA-bd_sf"/>
</dbReference>
<dbReference type="InterPro" id="IPR016032">
    <property type="entry name" value="Sig_transdc_resp-reg_C-effctor"/>
</dbReference>
<dbReference type="GO" id="GO:0003677">
    <property type="term" value="F:DNA binding"/>
    <property type="evidence" value="ECO:0007669"/>
    <property type="project" value="UniProtKB-UniRule"/>
</dbReference>
<evidence type="ECO:0000313" key="6">
    <source>
        <dbReference type="Proteomes" id="UP000065641"/>
    </source>
</evidence>
<dbReference type="SMART" id="SM00862">
    <property type="entry name" value="Trans_reg_C"/>
    <property type="match status" value="1"/>
</dbReference>
<reference evidence="5 6" key="1">
    <citation type="submission" date="2015-11" db="EMBL/GenBank/DDBJ databases">
        <authorList>
            <person name="Zhang Y."/>
            <person name="Guo Z."/>
        </authorList>
    </citation>
    <scope>NUCLEOTIDE SEQUENCE [LARGE SCALE GENOMIC DNA]</scope>
    <source>
        <strain evidence="5 6">KCTC 32221</strain>
    </source>
</reference>
<keyword evidence="6" id="KW-1185">Reference proteome</keyword>
<dbReference type="PROSITE" id="PS51755">
    <property type="entry name" value="OMPR_PHOB"/>
    <property type="match status" value="1"/>
</dbReference>
<dbReference type="OrthoDB" id="7052061at2"/>
<accession>A0A0S2KCT3</accession>
<feature type="DNA-binding region" description="OmpR/PhoB-type" evidence="2">
    <location>
        <begin position="12"/>
        <end position="116"/>
    </location>
</feature>